<sequence>MTKICILTKGQLLGEEIVINEDGCCEYNSIVLSNEATVMVIHKHEFFQKFPEECKQWVKEEYYKKSQFRKIFQSKSMESVFGIGKPKFITVKQFIDRKNYPIKINSKQYEDRVEIGSLIEKKTSVYLQKYQIEPQKDSTATLFGYNLYQTPKLGYIPQYDKCNNIPLKAFKEQYLKKLCYKKRRLEFLRPPPLTARILLNLQTNQCEQLNKIQHTHTHTQSTAVNSFTPCLSSSPNYVNKLDIN</sequence>
<dbReference type="AlphaFoldDB" id="A0A8S1SSW7"/>
<protein>
    <submittedName>
        <fullName evidence="1">Uncharacterized protein</fullName>
    </submittedName>
</protein>
<organism evidence="1 2">
    <name type="scientific">Paramecium pentaurelia</name>
    <dbReference type="NCBI Taxonomy" id="43138"/>
    <lineage>
        <taxon>Eukaryota</taxon>
        <taxon>Sar</taxon>
        <taxon>Alveolata</taxon>
        <taxon>Ciliophora</taxon>
        <taxon>Intramacronucleata</taxon>
        <taxon>Oligohymenophorea</taxon>
        <taxon>Peniculida</taxon>
        <taxon>Parameciidae</taxon>
        <taxon>Paramecium</taxon>
    </lineage>
</organism>
<dbReference type="EMBL" id="CAJJDO010000010">
    <property type="protein sequence ID" value="CAD8141572.1"/>
    <property type="molecule type" value="Genomic_DNA"/>
</dbReference>
<comment type="caution">
    <text evidence="1">The sequence shown here is derived from an EMBL/GenBank/DDBJ whole genome shotgun (WGS) entry which is preliminary data.</text>
</comment>
<evidence type="ECO:0000313" key="1">
    <source>
        <dbReference type="EMBL" id="CAD8141572.1"/>
    </source>
</evidence>
<accession>A0A8S1SSW7</accession>
<evidence type="ECO:0000313" key="2">
    <source>
        <dbReference type="Proteomes" id="UP000689195"/>
    </source>
</evidence>
<dbReference type="Proteomes" id="UP000689195">
    <property type="component" value="Unassembled WGS sequence"/>
</dbReference>
<gene>
    <name evidence="1" type="ORF">PPENT_87.1.T0100198</name>
</gene>
<reference evidence="1" key="1">
    <citation type="submission" date="2021-01" db="EMBL/GenBank/DDBJ databases">
        <authorList>
            <consortium name="Genoscope - CEA"/>
            <person name="William W."/>
        </authorList>
    </citation>
    <scope>NUCLEOTIDE SEQUENCE</scope>
</reference>
<proteinExistence type="predicted"/>
<name>A0A8S1SSW7_9CILI</name>
<keyword evidence="2" id="KW-1185">Reference proteome</keyword>